<keyword evidence="1" id="KW-0812">Transmembrane</keyword>
<dbReference type="SUPFAM" id="SSF53474">
    <property type="entry name" value="alpha/beta-Hydrolases"/>
    <property type="match status" value="1"/>
</dbReference>
<dbReference type="Pfam" id="PF12146">
    <property type="entry name" value="Hydrolase_4"/>
    <property type="match status" value="1"/>
</dbReference>
<keyword evidence="4" id="KW-1185">Reference proteome</keyword>
<name>A0A4U3L2D5_9BACT</name>
<reference evidence="3 4" key="1">
    <citation type="submission" date="2019-05" db="EMBL/GenBank/DDBJ databases">
        <title>Panacibacter sp. strain 17mud1-8 Genome sequencing and assembly.</title>
        <authorList>
            <person name="Chhetri G."/>
        </authorList>
    </citation>
    <scope>NUCLEOTIDE SEQUENCE [LARGE SCALE GENOMIC DNA]</scope>
    <source>
        <strain evidence="3 4">17mud1-8</strain>
    </source>
</reference>
<evidence type="ECO:0000256" key="1">
    <source>
        <dbReference type="SAM" id="Phobius"/>
    </source>
</evidence>
<sequence>MRSTKKIILKTLKLLLIFYVFICIVLYFFQEKLIFFPEKLDKNYQFSFAQPFEEINIRTNNNNQLNGLLFKSDSTKGLVFYLHGNAGSLKHWGGVAKRYINLHYDVFILDYPGYGKSSSSIKNQVQLFHDLQTAYDEMKKRYVEEQIVVLGYSIGTGPAAKIAATNHPKLLILQAPYYSMTDIMRHTYPLIPALLLKYKFQTNEYLKNCKMPVVIFHGNKDEVIYYGSSLKLKSEMKSGDTLITLNGQGHGGITDNPKYLAALRAILK</sequence>
<dbReference type="EMBL" id="SZQL01000010">
    <property type="protein sequence ID" value="TKK67667.1"/>
    <property type="molecule type" value="Genomic_DNA"/>
</dbReference>
<gene>
    <name evidence="3" type="ORF">FC093_13020</name>
</gene>
<dbReference type="Proteomes" id="UP000305848">
    <property type="component" value="Unassembled WGS sequence"/>
</dbReference>
<accession>A0A4U3L2D5</accession>
<dbReference type="InterPro" id="IPR022742">
    <property type="entry name" value="Hydrolase_4"/>
</dbReference>
<dbReference type="InterPro" id="IPR029058">
    <property type="entry name" value="AB_hydrolase_fold"/>
</dbReference>
<organism evidence="3 4">
    <name type="scientific">Ilyomonas limi</name>
    <dbReference type="NCBI Taxonomy" id="2575867"/>
    <lineage>
        <taxon>Bacteria</taxon>
        <taxon>Pseudomonadati</taxon>
        <taxon>Bacteroidota</taxon>
        <taxon>Chitinophagia</taxon>
        <taxon>Chitinophagales</taxon>
        <taxon>Chitinophagaceae</taxon>
        <taxon>Ilyomonas</taxon>
    </lineage>
</organism>
<dbReference type="PANTHER" id="PTHR12277:SF81">
    <property type="entry name" value="PROTEIN ABHD13"/>
    <property type="match status" value="1"/>
</dbReference>
<protein>
    <submittedName>
        <fullName evidence="3">Alpha/beta hydrolase</fullName>
    </submittedName>
</protein>
<feature type="domain" description="Serine aminopeptidase S33" evidence="2">
    <location>
        <begin position="74"/>
        <end position="194"/>
    </location>
</feature>
<evidence type="ECO:0000313" key="4">
    <source>
        <dbReference type="Proteomes" id="UP000305848"/>
    </source>
</evidence>
<comment type="caution">
    <text evidence="3">The sequence shown here is derived from an EMBL/GenBank/DDBJ whole genome shotgun (WGS) entry which is preliminary data.</text>
</comment>
<proteinExistence type="predicted"/>
<evidence type="ECO:0000313" key="3">
    <source>
        <dbReference type="EMBL" id="TKK67667.1"/>
    </source>
</evidence>
<dbReference type="GO" id="GO:0016787">
    <property type="term" value="F:hydrolase activity"/>
    <property type="evidence" value="ECO:0007669"/>
    <property type="project" value="UniProtKB-KW"/>
</dbReference>
<keyword evidence="1" id="KW-0472">Membrane</keyword>
<evidence type="ECO:0000259" key="2">
    <source>
        <dbReference type="Pfam" id="PF12146"/>
    </source>
</evidence>
<dbReference type="RefSeq" id="WP_137262232.1">
    <property type="nucleotide sequence ID" value="NZ_SZQL01000010.1"/>
</dbReference>
<dbReference type="OrthoDB" id="9777090at2"/>
<keyword evidence="1" id="KW-1133">Transmembrane helix</keyword>
<keyword evidence="3" id="KW-0378">Hydrolase</keyword>
<feature type="transmembrane region" description="Helical" evidence="1">
    <location>
        <begin position="12"/>
        <end position="29"/>
    </location>
</feature>
<dbReference type="PANTHER" id="PTHR12277">
    <property type="entry name" value="ALPHA/BETA HYDROLASE DOMAIN-CONTAINING PROTEIN"/>
    <property type="match status" value="1"/>
</dbReference>
<dbReference type="AlphaFoldDB" id="A0A4U3L2D5"/>
<dbReference type="Gene3D" id="3.40.50.1820">
    <property type="entry name" value="alpha/beta hydrolase"/>
    <property type="match status" value="1"/>
</dbReference>